<evidence type="ECO:0000256" key="13">
    <source>
        <dbReference type="ARBA" id="ARBA00049551"/>
    </source>
</evidence>
<dbReference type="FunFam" id="1.10.287.3510:FF:000004">
    <property type="entry name" value="NADH-ubiquinone oxidoreductase chain 4L"/>
    <property type="match status" value="1"/>
</dbReference>
<comment type="function">
    <text evidence="1">Core subunit of the mitochondrial membrane respiratory chain NADH dehydrogenase (Complex I) that is believed to belong to the minimal assembly required for catalysis. Complex I functions in the transfer of electrons from NADH to the respiratory chain. The immediate electron acceptor for the enzyme is believed to be ubiquinone.</text>
</comment>
<evidence type="ECO:0000256" key="12">
    <source>
        <dbReference type="ARBA" id="ARBA00031586"/>
    </source>
</evidence>
<comment type="catalytic activity">
    <reaction evidence="13">
        <text>a ubiquinone + NADH + 5 H(+)(in) = a ubiquinol + NAD(+) + 4 H(+)(out)</text>
        <dbReference type="Rhea" id="RHEA:29091"/>
        <dbReference type="Rhea" id="RHEA-COMP:9565"/>
        <dbReference type="Rhea" id="RHEA-COMP:9566"/>
        <dbReference type="ChEBI" id="CHEBI:15378"/>
        <dbReference type="ChEBI" id="CHEBI:16389"/>
        <dbReference type="ChEBI" id="CHEBI:17976"/>
        <dbReference type="ChEBI" id="CHEBI:57540"/>
        <dbReference type="ChEBI" id="CHEBI:57945"/>
        <dbReference type="EC" id="7.1.1.2"/>
    </reaction>
</comment>
<dbReference type="Pfam" id="PF00420">
    <property type="entry name" value="Oxidored_q2"/>
    <property type="match status" value="1"/>
</dbReference>
<keyword evidence="11 14" id="KW-0472">Membrane</keyword>
<dbReference type="AlphaFoldDB" id="R9U310"/>
<keyword evidence="10 15" id="KW-0496">Mitochondrion</keyword>
<dbReference type="NCBIfam" id="NF004320">
    <property type="entry name" value="PRK05715.1-2"/>
    <property type="match status" value="1"/>
</dbReference>
<evidence type="ECO:0000256" key="5">
    <source>
        <dbReference type="ARBA" id="ARBA00016612"/>
    </source>
</evidence>
<evidence type="ECO:0000256" key="9">
    <source>
        <dbReference type="ARBA" id="ARBA00022989"/>
    </source>
</evidence>
<evidence type="ECO:0000256" key="10">
    <source>
        <dbReference type="ARBA" id="ARBA00023128"/>
    </source>
</evidence>
<dbReference type="EMBL" id="KC832409">
    <property type="protein sequence ID" value="AGN48994.1"/>
    <property type="molecule type" value="Genomic_DNA"/>
</dbReference>
<dbReference type="GO" id="GO:0042773">
    <property type="term" value="P:ATP synthesis coupled electron transport"/>
    <property type="evidence" value="ECO:0007669"/>
    <property type="project" value="InterPro"/>
</dbReference>
<comment type="subcellular location">
    <subcellularLocation>
        <location evidence="2">Mitochondrion membrane</location>
        <topology evidence="2">Multi-pass membrane protein</topology>
    </subcellularLocation>
</comment>
<dbReference type="GO" id="GO:0008137">
    <property type="term" value="F:NADH dehydrogenase (ubiquinone) activity"/>
    <property type="evidence" value="ECO:0007669"/>
    <property type="project" value="UniProtKB-EC"/>
</dbReference>
<comment type="similarity">
    <text evidence="3">Belongs to the complex I subunit 4L family.</text>
</comment>
<feature type="transmembrane region" description="Helical" evidence="14">
    <location>
        <begin position="55"/>
        <end position="78"/>
    </location>
</feature>
<gene>
    <name evidence="15" type="ordered locus">BC1G_20003</name>
</gene>
<feature type="transmembrane region" description="Helical" evidence="14">
    <location>
        <begin position="24"/>
        <end position="43"/>
    </location>
</feature>
<dbReference type="EC" id="7.1.1.2" evidence="4"/>
<keyword evidence="7" id="KW-0679">Respiratory chain</keyword>
<dbReference type="GO" id="GO:0030964">
    <property type="term" value="C:NADH dehydrogenase complex"/>
    <property type="evidence" value="ECO:0007669"/>
    <property type="project" value="TreeGrafter"/>
</dbReference>
<evidence type="ECO:0000256" key="8">
    <source>
        <dbReference type="ARBA" id="ARBA00022692"/>
    </source>
</evidence>
<evidence type="ECO:0000256" key="2">
    <source>
        <dbReference type="ARBA" id="ARBA00004225"/>
    </source>
</evidence>
<evidence type="ECO:0000256" key="4">
    <source>
        <dbReference type="ARBA" id="ARBA00012944"/>
    </source>
</evidence>
<dbReference type="PANTHER" id="PTHR11434">
    <property type="entry name" value="NADH-UBIQUINONE OXIDOREDUCTASE SUBUNIT ND4L"/>
    <property type="match status" value="1"/>
</dbReference>
<dbReference type="GO" id="GO:0031966">
    <property type="term" value="C:mitochondrial membrane"/>
    <property type="evidence" value="ECO:0007669"/>
    <property type="project" value="UniProtKB-SubCell"/>
</dbReference>
<evidence type="ECO:0000256" key="11">
    <source>
        <dbReference type="ARBA" id="ARBA00023136"/>
    </source>
</evidence>
<reference evidence="15" key="1">
    <citation type="submission" date="2013-03" db="EMBL/GenBank/DDBJ databases">
        <title>The Genome Sequence of Botryotinia fuckeliana B05.10 mitochondrial assembly.</title>
        <authorList>
            <consortium name="The Broad Institute Genome Sequencing Platform"/>
            <person name="van Kan J."/>
            <person name="Stassen J."/>
            <person name="Cuomo C."/>
            <person name="Walker B."/>
            <person name="Young S.K."/>
            <person name="Zeng Q."/>
            <person name="Gargeya S."/>
            <person name="Fitzgerald M."/>
            <person name="Haas B."/>
            <person name="Abouelleil A."/>
            <person name="Alvarado L."/>
            <person name="Arachchi H.M."/>
            <person name="Berlin A.M."/>
            <person name="Chapman S.B."/>
            <person name="Dewar J."/>
            <person name="Goldberg J."/>
            <person name="Griggs A."/>
            <person name="Gujja S."/>
            <person name="Hansen M."/>
            <person name="Howarth C."/>
            <person name="Imamovic A."/>
            <person name="Larimer J."/>
            <person name="McCowan C."/>
            <person name="Murphy C."/>
            <person name="Neiman D."/>
            <person name="Pearson M."/>
            <person name="Priest M."/>
            <person name="Roberts A."/>
            <person name="Saif S."/>
            <person name="Shea T."/>
            <person name="Sisk P."/>
            <person name="Sykes S."/>
            <person name="Wortman J."/>
            <person name="Nusbaum C."/>
            <person name="Birren B."/>
        </authorList>
    </citation>
    <scope>NUCLEOTIDE SEQUENCE [LARGE SCALE GENOMIC DNA]</scope>
    <source>
        <strain evidence="15">B05.10</strain>
    </source>
</reference>
<dbReference type="Gene3D" id="1.10.287.3510">
    <property type="match status" value="1"/>
</dbReference>
<evidence type="ECO:0000256" key="3">
    <source>
        <dbReference type="ARBA" id="ARBA00010519"/>
    </source>
</evidence>
<evidence type="ECO:0000256" key="6">
    <source>
        <dbReference type="ARBA" id="ARBA00022448"/>
    </source>
</evidence>
<geneLocation type="mitochondrion" evidence="15"/>
<keyword evidence="6" id="KW-0813">Transport</keyword>
<organism evidence="15">
    <name type="scientific">Botryotinia fuckeliana (strain B05.10)</name>
    <name type="common">Noble rot fungus</name>
    <name type="synonym">Botrytis cinerea</name>
    <dbReference type="NCBI Taxonomy" id="332648"/>
    <lineage>
        <taxon>Eukaryota</taxon>
        <taxon>Fungi</taxon>
        <taxon>Dikarya</taxon>
        <taxon>Ascomycota</taxon>
        <taxon>Pezizomycotina</taxon>
        <taxon>Leotiomycetes</taxon>
        <taxon>Helotiales</taxon>
        <taxon>Sclerotiniaceae</taxon>
        <taxon>Botrytis</taxon>
    </lineage>
</organism>
<evidence type="ECO:0000256" key="1">
    <source>
        <dbReference type="ARBA" id="ARBA00003257"/>
    </source>
</evidence>
<accession>R9U310</accession>
<evidence type="ECO:0000256" key="7">
    <source>
        <dbReference type="ARBA" id="ARBA00022660"/>
    </source>
</evidence>
<protein>
    <recommendedName>
        <fullName evidence="5">NADH-ubiquinone oxidoreductase chain 4L</fullName>
        <ecNumber evidence="4">7.1.1.2</ecNumber>
    </recommendedName>
    <alternativeName>
        <fullName evidence="12">NADH dehydrogenase subunit 4L</fullName>
    </alternativeName>
</protein>
<dbReference type="HAMAP" id="MF_01456">
    <property type="entry name" value="NDH1_NuoK"/>
    <property type="match status" value="1"/>
</dbReference>
<dbReference type="GO" id="GO:0016651">
    <property type="term" value="F:oxidoreductase activity, acting on NAD(P)H"/>
    <property type="evidence" value="ECO:0007669"/>
    <property type="project" value="InterPro"/>
</dbReference>
<evidence type="ECO:0000256" key="14">
    <source>
        <dbReference type="SAM" id="Phobius"/>
    </source>
</evidence>
<proteinExistence type="inferred from homology"/>
<dbReference type="InterPro" id="IPR039428">
    <property type="entry name" value="NUOK/Mnh_C1-like"/>
</dbReference>
<keyword evidence="9 14" id="KW-1133">Transmembrane helix</keyword>
<dbReference type="PANTHER" id="PTHR11434:SF16">
    <property type="entry name" value="NADH-UBIQUINONE OXIDOREDUCTASE CHAIN 4L"/>
    <property type="match status" value="1"/>
</dbReference>
<sequence>MSLSLILFLIGILGFVLNRKNIILMLISIEIMLLAITFLILISSLSFDDILGQTYAIYIIAIAGAESAIGLGILVAFYRLNSSLFLSCLSRGDTTYSKKVNKFSSKRIARCYSTMANNNNTTNQSINYSIDPWFITGFSIVQP</sequence>
<dbReference type="InterPro" id="IPR001133">
    <property type="entry name" value="NADH_UbQ_OxRdtase_chain4L/K"/>
</dbReference>
<keyword evidence="7" id="KW-0249">Electron transport</keyword>
<name>R9U310_BOTFB</name>
<evidence type="ECO:0000313" key="15">
    <source>
        <dbReference type="EMBL" id="AGN48994.1"/>
    </source>
</evidence>
<keyword evidence="8 14" id="KW-0812">Transmembrane</keyword>